<protein>
    <submittedName>
        <fullName evidence="1">Uncharacterized protein</fullName>
    </submittedName>
</protein>
<organism evidence="1 4">
    <name type="scientific">Bordetella genomosp. 1</name>
    <dbReference type="NCBI Taxonomy" id="1395607"/>
    <lineage>
        <taxon>Bacteria</taxon>
        <taxon>Pseudomonadati</taxon>
        <taxon>Pseudomonadota</taxon>
        <taxon>Betaproteobacteria</taxon>
        <taxon>Burkholderiales</taxon>
        <taxon>Alcaligenaceae</taxon>
        <taxon>Bordetella</taxon>
    </lineage>
</organism>
<evidence type="ECO:0000313" key="2">
    <source>
        <dbReference type="EMBL" id="OZI65844.1"/>
    </source>
</evidence>
<comment type="caution">
    <text evidence="1">The sequence shown here is derived from an EMBL/GenBank/DDBJ whole genome shotgun (WGS) entry which is preliminary data.</text>
</comment>
<reference evidence="2 3" key="2">
    <citation type="submission" date="2017-05" db="EMBL/GenBank/DDBJ databases">
        <title>Complete and WGS of Bordetella genogroups.</title>
        <authorList>
            <person name="Spilker T."/>
            <person name="Lipuma J."/>
        </authorList>
    </citation>
    <scope>NUCLEOTIDE SEQUENCE [LARGE SCALE GENOMIC DNA]</scope>
    <source>
        <strain evidence="2 3">AU9795</strain>
    </source>
</reference>
<accession>A0A261S645</accession>
<gene>
    <name evidence="2" type="ORF">CAL27_12630</name>
    <name evidence="1" type="ORF">CEG14_18120</name>
</gene>
<reference evidence="1 4" key="1">
    <citation type="submission" date="2017-05" db="EMBL/GenBank/DDBJ databases">
        <title>Complete and WGS of Bordetella genogroups.</title>
        <authorList>
            <person name="Spilker T."/>
            <person name="LiPuma J."/>
        </authorList>
    </citation>
    <scope>NUCLEOTIDE SEQUENCE [LARGE SCALE GENOMIC DNA]</scope>
    <source>
        <strain evidence="1 4">AU17610</strain>
    </source>
</reference>
<dbReference type="EMBL" id="NEVR01000002">
    <property type="protein sequence ID" value="OZI65844.1"/>
    <property type="molecule type" value="Genomic_DNA"/>
</dbReference>
<proteinExistence type="predicted"/>
<evidence type="ECO:0000313" key="4">
    <source>
        <dbReference type="Proteomes" id="UP000217005"/>
    </source>
</evidence>
<keyword evidence="3" id="KW-1185">Reference proteome</keyword>
<dbReference type="EMBL" id="NEVL01000004">
    <property type="protein sequence ID" value="OZI32806.1"/>
    <property type="molecule type" value="Genomic_DNA"/>
</dbReference>
<dbReference type="RefSeq" id="WP_094827802.1">
    <property type="nucleotide sequence ID" value="NZ_NEVL01000004.1"/>
</dbReference>
<sequence>MNTQFNLNNLIRRTDESNLDGKPINVGDVVLLKLADGPAIRAEVIYNAPYNGTTTYTTELVRAGRNAKAERIRFRHEHVHHIESVRVGA</sequence>
<dbReference type="OrthoDB" id="8687995at2"/>
<evidence type="ECO:0000313" key="3">
    <source>
        <dbReference type="Proteomes" id="UP000216354"/>
    </source>
</evidence>
<name>A0A261S645_9BORD</name>
<dbReference type="Proteomes" id="UP000217005">
    <property type="component" value="Unassembled WGS sequence"/>
</dbReference>
<dbReference type="Proteomes" id="UP000216354">
    <property type="component" value="Unassembled WGS sequence"/>
</dbReference>
<evidence type="ECO:0000313" key="1">
    <source>
        <dbReference type="EMBL" id="OZI32806.1"/>
    </source>
</evidence>
<dbReference type="AlphaFoldDB" id="A0A261S645"/>